<evidence type="ECO:0000313" key="2">
    <source>
        <dbReference type="Proteomes" id="UP000192761"/>
    </source>
</evidence>
<dbReference type="EMBL" id="FWXD01000003">
    <property type="protein sequence ID" value="SMC19681.1"/>
    <property type="molecule type" value="Genomic_DNA"/>
</dbReference>
<sequence>MSTVDLSRNATDFLKRYAGVRMQQGRVLTDDDFNEAAQLDQEDQRRTRLDAIGAYGTPDDGFLLKAPTVVGGKPTFKLAAGSLYLGGLRLELAVDEPFHLQKDWLTFGANASDWPVAPTSGSRIDMVWVEAWQQPVTAVEDSELFEVALGGPDTSTRVRTLHRVYVQPNVNTDECPAAWSALTASWSGLGTLAADYELATTARLKVAFTTPQETSNLCSPPQNGGYLGAENQAIRVQLVDDTHYTWGFDNAAPLYRALLSSVNGHRVKLTLLTEPRDAVHWPLKDQVVELLPWSAALANGERVADLSGHLTKVASSYLPDSAEFTIVDEPPTGFENRWEGRADQADFFNGDAKQRFVYVRVWNRGDDLSSPAKIPLANNTLGHTGLSVSWTGGPLRANDYWIIAARPAAPQVLTPWGYDKAGVLAHGVKRYRAPLGLIRWTFSGGNVTGEVIHDCRRTFLPLSKIRNCCGVTVGDGTNSFGQFTSINAAIAALPASGGSVCILPGRYEENVYIGNRQHITLHGCGPRTRIVAPVVANGNEAPAVYVYNSSDVHIEGLALEAGAMPAVVVWESDHTTLSDSVVEMRDQFGIFPAVYLQGEQLAVTHSMITTLPGNGGIYANPFGGGSARGGIQIAGGSEDVRIVDNQIIGGAGHGITLGSLVQVASGGGETDVPDQTPTGNNPCDVCSAIGIILIDDPNSTVTYRSRGDLYRIEIRCNDIARHGGNGISVVRLFGLVNQQVDLIGVHGLRIADNRLAYNLQRQVEQIPQAYRLFAAYGGVVLALVSELVIEHNLIARHGLGRSSPVTGVYALMAQGLRIEHNHIIDNGVIDSQPVTSAQAGLRAGVHVWLALSAPELEKTSTSTGAQQAADPQRSPQLRIHDNVIVQPLGQALFLLGAGPLAITDNRLASQGTTATDLQLLASTVLVADFGFSREWTIGLLVTLLLKIFDKSSPSTGNGQAICTYAKASVFTKAIKTKLPTGKLQFNDNQVSYDSLGDSDNPSGYALASTVLLSLDDVAALANQFEFSAQQQLALVDLLAFGLSLRVNDNRLTETWGRALLSAFTTGLMNTTADNQSTHCLSANGMLESVHDNLVLAEAFCDGICSAQGKKALAAFVGAGAVAFQS</sequence>
<dbReference type="InterPro" id="IPR006626">
    <property type="entry name" value="PbH1"/>
</dbReference>
<name>A0A1W1X855_9NEIS</name>
<accession>A0A1W1X855</accession>
<dbReference type="InterPro" id="IPR012334">
    <property type="entry name" value="Pectin_lyas_fold"/>
</dbReference>
<gene>
    <name evidence="1" type="ORF">SAMN02745857_00766</name>
</gene>
<dbReference type="InterPro" id="IPR045392">
    <property type="entry name" value="DUF6519"/>
</dbReference>
<dbReference type="RefSeq" id="WP_084089217.1">
    <property type="nucleotide sequence ID" value="NZ_FWXD01000003.1"/>
</dbReference>
<dbReference type="Gene3D" id="2.160.20.10">
    <property type="entry name" value="Single-stranded right-handed beta-helix, Pectin lyase-like"/>
    <property type="match status" value="1"/>
</dbReference>
<evidence type="ECO:0000313" key="1">
    <source>
        <dbReference type="EMBL" id="SMC19681.1"/>
    </source>
</evidence>
<organism evidence="1 2">
    <name type="scientific">Andreprevotia lacus DSM 23236</name>
    <dbReference type="NCBI Taxonomy" id="1121001"/>
    <lineage>
        <taxon>Bacteria</taxon>
        <taxon>Pseudomonadati</taxon>
        <taxon>Pseudomonadota</taxon>
        <taxon>Betaproteobacteria</taxon>
        <taxon>Neisseriales</taxon>
        <taxon>Chitinibacteraceae</taxon>
        <taxon>Andreprevotia</taxon>
    </lineage>
</organism>
<proteinExistence type="predicted"/>
<dbReference type="SMART" id="SM00710">
    <property type="entry name" value="PbH1"/>
    <property type="match status" value="4"/>
</dbReference>
<dbReference type="STRING" id="1121001.SAMN02745857_00766"/>
<reference evidence="1 2" key="1">
    <citation type="submission" date="2017-04" db="EMBL/GenBank/DDBJ databases">
        <authorList>
            <person name="Afonso C.L."/>
            <person name="Miller P.J."/>
            <person name="Scott M.A."/>
            <person name="Spackman E."/>
            <person name="Goraichik I."/>
            <person name="Dimitrov K.M."/>
            <person name="Suarez D.L."/>
            <person name="Swayne D.E."/>
        </authorList>
    </citation>
    <scope>NUCLEOTIDE SEQUENCE [LARGE SCALE GENOMIC DNA]</scope>
    <source>
        <strain evidence="1 2">DSM 23236</strain>
    </source>
</reference>
<keyword evidence="2" id="KW-1185">Reference proteome</keyword>
<dbReference type="InterPro" id="IPR011050">
    <property type="entry name" value="Pectin_lyase_fold/virulence"/>
</dbReference>
<dbReference type="Proteomes" id="UP000192761">
    <property type="component" value="Unassembled WGS sequence"/>
</dbReference>
<protein>
    <recommendedName>
        <fullName evidence="3">Right handed beta helix region</fullName>
    </recommendedName>
</protein>
<evidence type="ECO:0008006" key="3">
    <source>
        <dbReference type="Google" id="ProtNLM"/>
    </source>
</evidence>
<dbReference type="SUPFAM" id="SSF51126">
    <property type="entry name" value="Pectin lyase-like"/>
    <property type="match status" value="1"/>
</dbReference>
<dbReference type="AlphaFoldDB" id="A0A1W1X855"/>
<dbReference type="Pfam" id="PF20129">
    <property type="entry name" value="DUF6519"/>
    <property type="match status" value="1"/>
</dbReference>
<dbReference type="OrthoDB" id="134981at2"/>